<dbReference type="GO" id="GO:0009044">
    <property type="term" value="F:xylan 1,4-beta-xylosidase activity"/>
    <property type="evidence" value="ECO:0007669"/>
    <property type="project" value="InterPro"/>
</dbReference>
<dbReference type="InterPro" id="IPR036881">
    <property type="entry name" value="Glyco_hydro_3_C_sf"/>
</dbReference>
<dbReference type="SUPFAM" id="SSF51445">
    <property type="entry name" value="(Trans)glycosidases"/>
    <property type="match status" value="1"/>
</dbReference>
<dbReference type="KEGG" id="crb:17884243"/>
<dbReference type="Pfam" id="PF01915">
    <property type="entry name" value="Glyco_hydro_3_C"/>
    <property type="match status" value="1"/>
</dbReference>
<gene>
    <name evidence="10" type="ORF">CARUB_v10000252mg</name>
</gene>
<dbReference type="InterPro" id="IPR001764">
    <property type="entry name" value="Glyco_hydro_3_N"/>
</dbReference>
<comment type="similarity">
    <text evidence="2">Belongs to the glycosyl hydrolase 3 family.</text>
</comment>
<dbReference type="PANTHER" id="PTHR42721">
    <property type="entry name" value="SUGAR HYDROLASE-RELATED"/>
    <property type="match status" value="1"/>
</dbReference>
<keyword evidence="5" id="KW-0378">Hydrolase</keyword>
<evidence type="ECO:0000256" key="6">
    <source>
        <dbReference type="ARBA" id="ARBA00023180"/>
    </source>
</evidence>
<keyword evidence="6" id="KW-0325">Glycoprotein</keyword>
<comment type="subcellular location">
    <subcellularLocation>
        <location evidence="1">Secreted</location>
    </subcellularLocation>
</comment>
<dbReference type="InterPro" id="IPR036962">
    <property type="entry name" value="Glyco_hydro_3_N_sf"/>
</dbReference>
<feature type="domain" description="Fibronectin type III-like" evidence="9">
    <location>
        <begin position="726"/>
        <end position="796"/>
    </location>
</feature>
<dbReference type="OrthoDB" id="1037049at2759"/>
<dbReference type="Gene3D" id="2.60.40.10">
    <property type="entry name" value="Immunoglobulins"/>
    <property type="match status" value="1"/>
</dbReference>
<keyword evidence="11" id="KW-1185">Reference proteome</keyword>
<reference evidence="11" key="1">
    <citation type="journal article" date="2013" name="Nat. Genet.">
        <title>The Capsella rubella genome and the genomic consequences of rapid mating system evolution.</title>
        <authorList>
            <person name="Slotte T."/>
            <person name="Hazzouri K.M."/>
            <person name="Agren J.A."/>
            <person name="Koenig D."/>
            <person name="Maumus F."/>
            <person name="Guo Y.L."/>
            <person name="Steige K."/>
            <person name="Platts A.E."/>
            <person name="Escobar J.S."/>
            <person name="Newman L.K."/>
            <person name="Wang W."/>
            <person name="Mandakova T."/>
            <person name="Vello E."/>
            <person name="Smith L.M."/>
            <person name="Henz S.R."/>
            <person name="Steffen J."/>
            <person name="Takuno S."/>
            <person name="Brandvain Y."/>
            <person name="Coop G."/>
            <person name="Andolfatto P."/>
            <person name="Hu T.T."/>
            <person name="Blanchette M."/>
            <person name="Clark R.M."/>
            <person name="Quesneville H."/>
            <person name="Nordborg M."/>
            <person name="Gaut B.S."/>
            <person name="Lysak M.A."/>
            <person name="Jenkins J."/>
            <person name="Grimwood J."/>
            <person name="Chapman J."/>
            <person name="Prochnik S."/>
            <person name="Shu S."/>
            <person name="Rokhsar D."/>
            <person name="Schmutz J."/>
            <person name="Weigel D."/>
            <person name="Wright S.I."/>
        </authorList>
    </citation>
    <scope>NUCLEOTIDE SEQUENCE [LARGE SCALE GENOMIC DNA]</scope>
    <source>
        <strain evidence="11">cv. Monte Gargano</strain>
    </source>
</reference>
<keyword evidence="3" id="KW-0964">Secreted</keyword>
<dbReference type="Pfam" id="PF00933">
    <property type="entry name" value="Glyco_hydro_3"/>
    <property type="match status" value="1"/>
</dbReference>
<dbReference type="eggNOG" id="ENOG502QQ55">
    <property type="taxonomic scope" value="Eukaryota"/>
</dbReference>
<evidence type="ECO:0000313" key="11">
    <source>
        <dbReference type="Proteomes" id="UP000029121"/>
    </source>
</evidence>
<feature type="signal peptide" evidence="8">
    <location>
        <begin position="1"/>
        <end position="26"/>
    </location>
</feature>
<evidence type="ECO:0000259" key="9">
    <source>
        <dbReference type="SMART" id="SM01217"/>
    </source>
</evidence>
<dbReference type="GO" id="GO:0005576">
    <property type="term" value="C:extracellular region"/>
    <property type="evidence" value="ECO:0007669"/>
    <property type="project" value="UniProtKB-SubCell"/>
</dbReference>
<dbReference type="Gene3D" id="3.20.20.300">
    <property type="entry name" value="Glycoside hydrolase, family 3, N-terminal domain"/>
    <property type="match status" value="1"/>
</dbReference>
<evidence type="ECO:0000256" key="4">
    <source>
        <dbReference type="ARBA" id="ARBA00022729"/>
    </source>
</evidence>
<name>R0H8U8_9BRAS</name>
<evidence type="ECO:0000313" key="10">
    <source>
        <dbReference type="EMBL" id="EOA19988.1"/>
    </source>
</evidence>
<evidence type="ECO:0000256" key="1">
    <source>
        <dbReference type="ARBA" id="ARBA00004613"/>
    </source>
</evidence>
<dbReference type="GO" id="GO:0046556">
    <property type="term" value="F:alpha-L-arabinofuranosidase activity"/>
    <property type="evidence" value="ECO:0007669"/>
    <property type="project" value="TreeGrafter"/>
</dbReference>
<evidence type="ECO:0000256" key="3">
    <source>
        <dbReference type="ARBA" id="ARBA00022525"/>
    </source>
</evidence>
<dbReference type="EMBL" id="KB870810">
    <property type="protein sequence ID" value="EOA19988.1"/>
    <property type="molecule type" value="Genomic_DNA"/>
</dbReference>
<feature type="non-terminal residue" evidence="10">
    <location>
        <position position="1"/>
    </location>
</feature>
<evidence type="ECO:0000256" key="7">
    <source>
        <dbReference type="ARBA" id="ARBA00023295"/>
    </source>
</evidence>
<dbReference type="FunFam" id="3.40.50.1700:FF:000001">
    <property type="entry name" value="probable beta-D-xylosidase 2"/>
    <property type="match status" value="1"/>
</dbReference>
<dbReference type="STRING" id="81985.R0H8U8"/>
<feature type="chain" id="PRO_5004342419" description="Fibronectin type III-like domain-containing protein" evidence="8">
    <location>
        <begin position="27"/>
        <end position="803"/>
    </location>
</feature>
<sequence length="803" mass="88151">FFVLSKKSMNPQLTLISLLFFTSAIAQTFKNIDSHPQFPCKPPHFSSYPFCNVSLSVKQRAISLVSLLTLPEKIGQLSNTAASVPRLGIPPYEWWSESLHGIADNGPGVSFNGSISSATSFPQVIVSAASFNRTLWYEIGSAVAVEARAMYNGGQAGLTFWAPNINVFRDPRWGRGQETPGEDPKVVSEYGVEFVRGFQENRKRKVLKRRFGDGDDDDARYNDDGDDGKLMLSACCKHFTAYDLEKWGNFTRYDFNAVVTEQDMEDTYQPPFQSCITDGKASCLMCSYNAVNGVPACAQEHLLKKARIEWGFEGYITSDCDAVATIFEYQGYTKSPEEAVADAIKAGVDINCGTYMLRNTKSAILKGKVSEEQVDQALLNLFAVQLRLGLFDGDPREGLYAKLGSNDICSSDHRKLALEAARQGIVLLKNVHKLLPLNKNHVSSLAIVGPMANNISNMGGTYTGKPCQRTTLFTELLEYVKKTSYASGCSDVSCDSDNGFREAVAIAKGADYVIVVAGLDLSQETEDKDRFSLSLPGKQKDLVSSVAAVSKKPVILVLTGGGPVDVTFAKTDPRIGSIIWIGYPGETGGQALAEIIFGDFNPGGRLPMTWYPESFTDVAMSDMHMRADSSRGYPGRTYRFYTGPQVYSFGAGLSYTKFDYKITSAPTRLSLSALVPKQSSHKKLIIQGEEQLRFLQLDDATVNSCESLRFNVQVNVSNSGEIDGSHVLMLFSKMPQVISGVPEKQLIGFDRVHVRSKEMIETVLVIDPCKHLIVANDVGKRVIPLGIHVLSLGDLQHSLSLEF</sequence>
<dbReference type="InterPro" id="IPR044993">
    <property type="entry name" value="BXL"/>
</dbReference>
<dbReference type="AlphaFoldDB" id="R0H8U8"/>
<dbReference type="InterPro" id="IPR026891">
    <property type="entry name" value="Fn3-like"/>
</dbReference>
<keyword evidence="4 8" id="KW-0732">Signal</keyword>
<protein>
    <recommendedName>
        <fullName evidence="9">Fibronectin type III-like domain-containing protein</fullName>
    </recommendedName>
</protein>
<evidence type="ECO:0000256" key="8">
    <source>
        <dbReference type="SAM" id="SignalP"/>
    </source>
</evidence>
<proteinExistence type="inferred from homology"/>
<dbReference type="GO" id="GO:0045493">
    <property type="term" value="P:xylan catabolic process"/>
    <property type="evidence" value="ECO:0007669"/>
    <property type="project" value="InterPro"/>
</dbReference>
<dbReference type="GO" id="GO:0031222">
    <property type="term" value="P:arabinan catabolic process"/>
    <property type="evidence" value="ECO:0007669"/>
    <property type="project" value="TreeGrafter"/>
</dbReference>
<dbReference type="InterPro" id="IPR013783">
    <property type="entry name" value="Ig-like_fold"/>
</dbReference>
<dbReference type="PANTHER" id="PTHR42721:SF1">
    <property type="entry name" value="BETA-D-XYLOSIDASE 6-RELATED"/>
    <property type="match status" value="1"/>
</dbReference>
<dbReference type="Gene3D" id="3.40.50.1700">
    <property type="entry name" value="Glycoside hydrolase family 3 C-terminal domain"/>
    <property type="match status" value="1"/>
</dbReference>
<evidence type="ECO:0000256" key="5">
    <source>
        <dbReference type="ARBA" id="ARBA00022801"/>
    </source>
</evidence>
<dbReference type="SUPFAM" id="SSF52279">
    <property type="entry name" value="Beta-D-glucan exohydrolase, C-terminal domain"/>
    <property type="match status" value="1"/>
</dbReference>
<accession>R0H8U8</accession>
<organism evidence="10 11">
    <name type="scientific">Capsella rubella</name>
    <dbReference type="NCBI Taxonomy" id="81985"/>
    <lineage>
        <taxon>Eukaryota</taxon>
        <taxon>Viridiplantae</taxon>
        <taxon>Streptophyta</taxon>
        <taxon>Embryophyta</taxon>
        <taxon>Tracheophyta</taxon>
        <taxon>Spermatophyta</taxon>
        <taxon>Magnoliopsida</taxon>
        <taxon>eudicotyledons</taxon>
        <taxon>Gunneridae</taxon>
        <taxon>Pentapetalae</taxon>
        <taxon>rosids</taxon>
        <taxon>malvids</taxon>
        <taxon>Brassicales</taxon>
        <taxon>Brassicaceae</taxon>
        <taxon>Camelineae</taxon>
        <taxon>Capsella</taxon>
    </lineage>
</organism>
<keyword evidence="7" id="KW-0326">Glycosidase</keyword>
<dbReference type="Proteomes" id="UP000029121">
    <property type="component" value="Unassembled WGS sequence"/>
</dbReference>
<dbReference type="FunFam" id="3.20.20.300:FF:000004">
    <property type="entry name" value="probable beta-D-xylosidase 7"/>
    <property type="match status" value="1"/>
</dbReference>
<evidence type="ECO:0000256" key="2">
    <source>
        <dbReference type="ARBA" id="ARBA00005336"/>
    </source>
</evidence>
<dbReference type="SMART" id="SM01217">
    <property type="entry name" value="Fn3_like"/>
    <property type="match status" value="1"/>
</dbReference>
<dbReference type="InterPro" id="IPR017853">
    <property type="entry name" value="GH"/>
</dbReference>
<dbReference type="InterPro" id="IPR002772">
    <property type="entry name" value="Glyco_hydro_3_C"/>
</dbReference>